<dbReference type="Gene3D" id="3.40.50.150">
    <property type="entry name" value="Vaccinia Virus protein VP39"/>
    <property type="match status" value="1"/>
</dbReference>
<proteinExistence type="predicted"/>
<keyword evidence="1" id="KW-1133">Transmembrane helix</keyword>
<dbReference type="EMBL" id="VSSQ01021465">
    <property type="protein sequence ID" value="MPM67071.1"/>
    <property type="molecule type" value="Genomic_DNA"/>
</dbReference>
<dbReference type="PANTHER" id="PTHR43861">
    <property type="entry name" value="TRANS-ACONITATE 2-METHYLTRANSFERASE-RELATED"/>
    <property type="match status" value="1"/>
</dbReference>
<dbReference type="GO" id="GO:0032259">
    <property type="term" value="P:methylation"/>
    <property type="evidence" value="ECO:0007669"/>
    <property type="project" value="UniProtKB-KW"/>
</dbReference>
<dbReference type="SUPFAM" id="SSF53335">
    <property type="entry name" value="S-adenosyl-L-methionine-dependent methyltransferases"/>
    <property type="match status" value="1"/>
</dbReference>
<dbReference type="Pfam" id="PF13489">
    <property type="entry name" value="Methyltransf_23"/>
    <property type="match status" value="1"/>
</dbReference>
<name>A0A645BR44_9ZZZZ</name>
<keyword evidence="2" id="KW-0830">Ubiquinone</keyword>
<comment type="caution">
    <text evidence="2">The sequence shown here is derived from an EMBL/GenBank/DDBJ whole genome shotgun (WGS) entry which is preliminary data.</text>
</comment>
<evidence type="ECO:0000256" key="1">
    <source>
        <dbReference type="SAM" id="Phobius"/>
    </source>
</evidence>
<protein>
    <submittedName>
        <fullName evidence="2">Ubiquinone biosynthesis O-methyltransferase</fullName>
        <ecNumber evidence="2">2.1.1.222</ecNumber>
    </submittedName>
</protein>
<keyword evidence="2" id="KW-0489">Methyltransferase</keyword>
<organism evidence="2">
    <name type="scientific">bioreactor metagenome</name>
    <dbReference type="NCBI Taxonomy" id="1076179"/>
    <lineage>
        <taxon>unclassified sequences</taxon>
        <taxon>metagenomes</taxon>
        <taxon>ecological metagenomes</taxon>
    </lineage>
</organism>
<accession>A0A645BR44</accession>
<feature type="transmembrane region" description="Helical" evidence="1">
    <location>
        <begin position="206"/>
        <end position="223"/>
    </location>
</feature>
<keyword evidence="1" id="KW-0812">Transmembrane</keyword>
<keyword evidence="2" id="KW-0808">Transferase</keyword>
<dbReference type="CDD" id="cd02440">
    <property type="entry name" value="AdoMet_MTases"/>
    <property type="match status" value="1"/>
</dbReference>
<keyword evidence="1" id="KW-0472">Membrane</keyword>
<dbReference type="AlphaFoldDB" id="A0A645BR44"/>
<gene>
    <name evidence="2" type="primary">ubiG_45</name>
    <name evidence="2" type="ORF">SDC9_113987</name>
</gene>
<sequence>MDKKSIYKNYLSTQLKKAHGNIEGGFDLYYHYYKKNYQRHLPKDKSSRILDIGCGTGHFLHFLEKENYNNYLGIDVSNENVEFCKSKGFNVELYDIFDFLKNNKSCYDVIIMNDVIEHFTKEEIILLLNSINNILVDKGKLIIKVVNSSNPILASSSRYMDFTHETGFTEESLTQVLLVCNFKSVKILPQDIYVLYRNPLNYPAKFFSYLLNTIFLLLFRLYGRKSTRIFTKDIIAVALR</sequence>
<dbReference type="InterPro" id="IPR029063">
    <property type="entry name" value="SAM-dependent_MTases_sf"/>
</dbReference>
<dbReference type="GO" id="GO:0102208">
    <property type="term" value="F:2-polyprenyl-6-hydroxyphenol methylase activity"/>
    <property type="evidence" value="ECO:0007669"/>
    <property type="project" value="UniProtKB-EC"/>
</dbReference>
<reference evidence="2" key="1">
    <citation type="submission" date="2019-08" db="EMBL/GenBank/DDBJ databases">
        <authorList>
            <person name="Kucharzyk K."/>
            <person name="Murdoch R.W."/>
            <person name="Higgins S."/>
            <person name="Loffler F."/>
        </authorList>
    </citation>
    <scope>NUCLEOTIDE SEQUENCE</scope>
</reference>
<dbReference type="EC" id="2.1.1.222" evidence="2"/>
<evidence type="ECO:0000313" key="2">
    <source>
        <dbReference type="EMBL" id="MPM67071.1"/>
    </source>
</evidence>